<dbReference type="InterPro" id="IPR036291">
    <property type="entry name" value="NAD(P)-bd_dom_sf"/>
</dbReference>
<evidence type="ECO:0000256" key="2">
    <source>
        <dbReference type="ARBA" id="ARBA00022857"/>
    </source>
</evidence>
<keyword evidence="3" id="KW-0560">Oxidoreductase</keyword>
<dbReference type="GO" id="GO:0016491">
    <property type="term" value="F:oxidoreductase activity"/>
    <property type="evidence" value="ECO:0007669"/>
    <property type="project" value="UniProtKB-KW"/>
</dbReference>
<dbReference type="PRINTS" id="PR00080">
    <property type="entry name" value="SDRFAMILY"/>
</dbReference>
<keyword evidence="2" id="KW-0521">NADP</keyword>
<dbReference type="CDD" id="cd05233">
    <property type="entry name" value="SDR_c"/>
    <property type="match status" value="1"/>
</dbReference>
<dbReference type="AlphaFoldDB" id="A0A9P7S505"/>
<dbReference type="EMBL" id="CM032183">
    <property type="protein sequence ID" value="KAG7094573.1"/>
    <property type="molecule type" value="Genomic_DNA"/>
</dbReference>
<dbReference type="PANTHER" id="PTHR24321">
    <property type="entry name" value="DEHYDROGENASES, SHORT CHAIN"/>
    <property type="match status" value="1"/>
</dbReference>
<accession>A0A9P7S505</accession>
<evidence type="ECO:0000256" key="1">
    <source>
        <dbReference type="ARBA" id="ARBA00006484"/>
    </source>
</evidence>
<organism evidence="5 6">
    <name type="scientific">Marasmius oreades</name>
    <name type="common">fairy-ring Marasmius</name>
    <dbReference type="NCBI Taxonomy" id="181124"/>
    <lineage>
        <taxon>Eukaryota</taxon>
        <taxon>Fungi</taxon>
        <taxon>Dikarya</taxon>
        <taxon>Basidiomycota</taxon>
        <taxon>Agaricomycotina</taxon>
        <taxon>Agaricomycetes</taxon>
        <taxon>Agaricomycetidae</taxon>
        <taxon>Agaricales</taxon>
        <taxon>Marasmiineae</taxon>
        <taxon>Marasmiaceae</taxon>
        <taxon>Marasmius</taxon>
    </lineage>
</organism>
<reference evidence="5" key="1">
    <citation type="journal article" date="2021" name="Genome Biol. Evol.">
        <title>The assembled and annotated genome of the fairy-ring fungus Marasmius oreades.</title>
        <authorList>
            <person name="Hiltunen M."/>
            <person name="Ament-Velasquez S.L."/>
            <person name="Johannesson H."/>
        </authorList>
    </citation>
    <scope>NUCLEOTIDE SEQUENCE</scope>
    <source>
        <strain evidence="5">03SP1</strain>
    </source>
</reference>
<dbReference type="Gene3D" id="3.40.50.720">
    <property type="entry name" value="NAD(P)-binding Rossmann-like Domain"/>
    <property type="match status" value="1"/>
</dbReference>
<proteinExistence type="inferred from homology"/>
<dbReference type="InterPro" id="IPR002347">
    <property type="entry name" value="SDR_fam"/>
</dbReference>
<dbReference type="Proteomes" id="UP001049176">
    <property type="component" value="Chromosome 3"/>
</dbReference>
<dbReference type="PANTHER" id="PTHR24321:SF8">
    <property type="entry name" value="ESTRADIOL 17-BETA-DEHYDROGENASE 8-RELATED"/>
    <property type="match status" value="1"/>
</dbReference>
<keyword evidence="6" id="KW-1185">Reference proteome</keyword>
<evidence type="ECO:0000256" key="3">
    <source>
        <dbReference type="ARBA" id="ARBA00023002"/>
    </source>
</evidence>
<dbReference type="Pfam" id="PF00106">
    <property type="entry name" value="adh_short"/>
    <property type="match status" value="1"/>
</dbReference>
<evidence type="ECO:0000313" key="6">
    <source>
        <dbReference type="Proteomes" id="UP001049176"/>
    </source>
</evidence>
<sequence>MSDKKIAIITGASSGIGLAASTTFLASDWNVFGVDLSPAPESLMSNTTNFSFLKVDITQSDAPSQIVAAAKSAFSSSRIGALLNVAGIMDKHAGVDKLLDADWEKVMAVNLNAPVKLMREVINDMKANGGGSIVNVCSKASVSGAVAGAAYTASKHALFGITKNTAWMYKDEGIRCNAIAPGGVIDTNIAKSSPPETWDMAAYAKIKPIHDVYADFYNLAPEKFPKSSNSATHAAVLLFLASDASAGVNGVLVPVDSGWSTL</sequence>
<dbReference type="PROSITE" id="PS00061">
    <property type="entry name" value="ADH_SHORT"/>
    <property type="match status" value="1"/>
</dbReference>
<dbReference type="RefSeq" id="XP_043011043.1">
    <property type="nucleotide sequence ID" value="XM_043149959.1"/>
</dbReference>
<evidence type="ECO:0000313" key="5">
    <source>
        <dbReference type="EMBL" id="KAG7094573.1"/>
    </source>
</evidence>
<dbReference type="SUPFAM" id="SSF51735">
    <property type="entry name" value="NAD(P)-binding Rossmann-fold domains"/>
    <property type="match status" value="1"/>
</dbReference>
<dbReference type="OrthoDB" id="47007at2759"/>
<name>A0A9P7S505_9AGAR</name>
<comment type="similarity">
    <text evidence="1 4">Belongs to the short-chain dehydrogenases/reductases (SDR) family.</text>
</comment>
<comment type="caution">
    <text evidence="5">The sequence shown here is derived from an EMBL/GenBank/DDBJ whole genome shotgun (WGS) entry which is preliminary data.</text>
</comment>
<dbReference type="GeneID" id="66074476"/>
<dbReference type="InterPro" id="IPR020904">
    <property type="entry name" value="Sc_DH/Rdtase_CS"/>
</dbReference>
<protein>
    <submittedName>
        <fullName evidence="5">Uncharacterized protein</fullName>
    </submittedName>
</protein>
<dbReference type="PRINTS" id="PR00081">
    <property type="entry name" value="GDHRDH"/>
</dbReference>
<evidence type="ECO:0000256" key="4">
    <source>
        <dbReference type="RuleBase" id="RU000363"/>
    </source>
</evidence>
<gene>
    <name evidence="5" type="ORF">E1B28_005400</name>
</gene>